<feature type="binding site" evidence="3">
    <location>
        <position position="157"/>
    </location>
    <ligand>
        <name>Mg(2+)</name>
        <dbReference type="ChEBI" id="CHEBI:18420"/>
    </ligand>
</feature>
<feature type="binding site" evidence="2">
    <location>
        <position position="49"/>
    </location>
    <ligand>
        <name>substrate</name>
    </ligand>
</feature>
<dbReference type="AlphaFoldDB" id="A0A2K8U4F8"/>
<dbReference type="Gene3D" id="3.90.79.10">
    <property type="entry name" value="Nucleoside Triphosphate Pyrophosphohydrolase"/>
    <property type="match status" value="1"/>
</dbReference>
<dbReference type="GO" id="GO:0006754">
    <property type="term" value="P:ATP biosynthetic process"/>
    <property type="evidence" value="ECO:0007669"/>
    <property type="project" value="TreeGrafter"/>
</dbReference>
<evidence type="ECO:0000313" key="7">
    <source>
        <dbReference type="Proteomes" id="UP000232638"/>
    </source>
</evidence>
<name>A0A2K8U4F8_9GAMM</name>
<dbReference type="KEGG" id="tsy:THSYN_05320"/>
<dbReference type="Pfam" id="PF00293">
    <property type="entry name" value="NUDIX"/>
    <property type="match status" value="1"/>
</dbReference>
<dbReference type="PROSITE" id="PS00893">
    <property type="entry name" value="NUDIX_BOX"/>
    <property type="match status" value="1"/>
</dbReference>
<dbReference type="GO" id="GO:0019177">
    <property type="term" value="F:dihydroneopterin triphosphate pyrophosphohydrolase activity"/>
    <property type="evidence" value="ECO:0007669"/>
    <property type="project" value="InterPro"/>
</dbReference>
<keyword evidence="3" id="KW-0479">Metal-binding</keyword>
<feature type="compositionally biased region" description="Basic and acidic residues" evidence="4">
    <location>
        <begin position="1"/>
        <end position="11"/>
    </location>
</feature>
<accession>A0A2K8U4F8</accession>
<dbReference type="GO" id="GO:0004081">
    <property type="term" value="F:bis(5'-nucleosyl)-tetraphosphatase (asymmetrical) activity"/>
    <property type="evidence" value="ECO:0007669"/>
    <property type="project" value="TreeGrafter"/>
</dbReference>
<dbReference type="OrthoDB" id="7066556at2"/>
<feature type="region of interest" description="Disordered" evidence="4">
    <location>
        <begin position="1"/>
        <end position="28"/>
    </location>
</feature>
<dbReference type="RefSeq" id="WP_100918225.1">
    <property type="nucleotide sequence ID" value="NZ_CP020370.1"/>
</dbReference>
<feature type="binding site" evidence="2">
    <location>
        <position position="70"/>
    </location>
    <ligand>
        <name>substrate</name>
    </ligand>
</feature>
<dbReference type="GO" id="GO:0006167">
    <property type="term" value="P:AMP biosynthetic process"/>
    <property type="evidence" value="ECO:0007669"/>
    <property type="project" value="TreeGrafter"/>
</dbReference>
<evidence type="ECO:0000256" key="4">
    <source>
        <dbReference type="SAM" id="MobiDB-lite"/>
    </source>
</evidence>
<dbReference type="InterPro" id="IPR051325">
    <property type="entry name" value="Nudix_hydrolase_domain"/>
</dbReference>
<dbReference type="EMBL" id="CP020370">
    <property type="protein sequence ID" value="AUB80425.1"/>
    <property type="molecule type" value="Genomic_DNA"/>
</dbReference>
<reference evidence="6 7" key="1">
    <citation type="submission" date="2017-03" db="EMBL/GenBank/DDBJ databases">
        <title>Complete genome sequence of Candidatus 'Thiodictyon syntrophicum' sp. nov. strain Cad16T, a photolithoautotroph purple sulfur bacterium isolated from an alpine meromictic lake.</title>
        <authorList>
            <person name="Luedin S.M."/>
            <person name="Pothier J.F."/>
            <person name="Danza F."/>
            <person name="Storelli N."/>
            <person name="Wittwer M."/>
            <person name="Tonolla M."/>
        </authorList>
    </citation>
    <scope>NUCLEOTIDE SEQUENCE [LARGE SCALE GENOMIC DNA]</scope>
    <source>
        <strain evidence="6 7">Cad16T</strain>
    </source>
</reference>
<evidence type="ECO:0000259" key="5">
    <source>
        <dbReference type="PROSITE" id="PS51462"/>
    </source>
</evidence>
<feature type="domain" description="Nudix hydrolase" evidence="5">
    <location>
        <begin position="49"/>
        <end position="186"/>
    </location>
</feature>
<keyword evidence="1" id="KW-0378">Hydrolase</keyword>
<dbReference type="InterPro" id="IPR015797">
    <property type="entry name" value="NUDIX_hydrolase-like_dom_sf"/>
</dbReference>
<dbReference type="NCBIfam" id="NF006961">
    <property type="entry name" value="PRK09438.1"/>
    <property type="match status" value="1"/>
</dbReference>
<dbReference type="InterPro" id="IPR020084">
    <property type="entry name" value="NUDIX_hydrolase_CS"/>
</dbReference>
<feature type="binding site" evidence="2">
    <location>
        <position position="81"/>
    </location>
    <ligand>
        <name>substrate</name>
    </ligand>
</feature>
<keyword evidence="3" id="KW-0460">Magnesium</keyword>
<evidence type="ECO:0000256" key="2">
    <source>
        <dbReference type="PIRSR" id="PIRSR603564-1"/>
    </source>
</evidence>
<dbReference type="PROSITE" id="PS51462">
    <property type="entry name" value="NUDIX"/>
    <property type="match status" value="1"/>
</dbReference>
<dbReference type="GO" id="GO:0008828">
    <property type="term" value="F:dATP diphosphatase activity"/>
    <property type="evidence" value="ECO:0007669"/>
    <property type="project" value="InterPro"/>
</dbReference>
<protein>
    <submittedName>
        <fullName evidence="6">Dihydroneopterin triphosphate diphosphatase</fullName>
    </submittedName>
</protein>
<proteinExistence type="predicted"/>
<dbReference type="InterPro" id="IPR000086">
    <property type="entry name" value="NUDIX_hydrolase_dom"/>
</dbReference>
<dbReference type="PRINTS" id="PR01404">
    <property type="entry name" value="NPPPHYDRLASE"/>
</dbReference>
<sequence>MALEIETRADGPPESQPQPPAGAAADPVAGLVDPVTAGAAEPGARTRFKRPQSVLVVICTRGGEFLMLRRTRPGQFWQSVTGSLGPGESPRLAALREIREETGLWAGSALVDLRRSVLFPIMRAWRERYAPNVRFNREYWFALVLETRRIIRLNPAEHLEYRWLPGLRAANLASSWTNRDAILALSGG</sequence>
<feature type="binding site" evidence="3">
    <location>
        <position position="97"/>
    </location>
    <ligand>
        <name>Mg(2+)</name>
        <dbReference type="ChEBI" id="CHEBI:18420"/>
    </ligand>
</feature>
<gene>
    <name evidence="6" type="ORF">THSYN_05320</name>
</gene>
<comment type="cofactor">
    <cofactor evidence="3">
        <name>Mg(2+)</name>
        <dbReference type="ChEBI" id="CHEBI:18420"/>
    </cofactor>
    <text evidence="3">Binds 1 Mg(2+) ion per subunit.</text>
</comment>
<dbReference type="CDD" id="cd04664">
    <property type="entry name" value="NUDIX_DHNTPase_like"/>
    <property type="match status" value="1"/>
</dbReference>
<dbReference type="GO" id="GO:0046656">
    <property type="term" value="P:folic acid biosynthetic process"/>
    <property type="evidence" value="ECO:0007669"/>
    <property type="project" value="InterPro"/>
</dbReference>
<evidence type="ECO:0000256" key="3">
    <source>
        <dbReference type="PIRSR" id="PIRSR603564-2"/>
    </source>
</evidence>
<dbReference type="Proteomes" id="UP000232638">
    <property type="component" value="Chromosome"/>
</dbReference>
<dbReference type="PANTHER" id="PTHR21340">
    <property type="entry name" value="DIADENOSINE 5,5-P1,P4-TETRAPHOSPHATE PYROPHOSPHOHYDROLASE MUTT"/>
    <property type="match status" value="1"/>
</dbReference>
<dbReference type="GO" id="GO:0046872">
    <property type="term" value="F:metal ion binding"/>
    <property type="evidence" value="ECO:0007669"/>
    <property type="project" value="UniProtKB-KW"/>
</dbReference>
<feature type="binding site" evidence="3">
    <location>
        <position position="101"/>
    </location>
    <ligand>
        <name>Mg(2+)</name>
        <dbReference type="ChEBI" id="CHEBI:18420"/>
    </ligand>
</feature>
<keyword evidence="7" id="KW-1185">Reference proteome</keyword>
<dbReference type="InterPro" id="IPR003564">
    <property type="entry name" value="DHNTPase"/>
</dbReference>
<organism evidence="6 7">
    <name type="scientific">Candidatus Thiodictyon syntrophicum</name>
    <dbReference type="NCBI Taxonomy" id="1166950"/>
    <lineage>
        <taxon>Bacteria</taxon>
        <taxon>Pseudomonadati</taxon>
        <taxon>Pseudomonadota</taxon>
        <taxon>Gammaproteobacteria</taxon>
        <taxon>Chromatiales</taxon>
        <taxon>Chromatiaceae</taxon>
        <taxon>Thiodictyon</taxon>
    </lineage>
</organism>
<evidence type="ECO:0000256" key="1">
    <source>
        <dbReference type="ARBA" id="ARBA00022801"/>
    </source>
</evidence>
<feature type="binding site" evidence="2">
    <location>
        <position position="175"/>
    </location>
    <ligand>
        <name>substrate</name>
    </ligand>
</feature>
<dbReference type="PANTHER" id="PTHR21340:SF0">
    <property type="entry name" value="BIS(5'-NUCLEOSYL)-TETRAPHOSPHATASE [ASYMMETRICAL]"/>
    <property type="match status" value="1"/>
</dbReference>
<evidence type="ECO:0000313" key="6">
    <source>
        <dbReference type="EMBL" id="AUB80425.1"/>
    </source>
</evidence>
<dbReference type="SUPFAM" id="SSF55811">
    <property type="entry name" value="Nudix"/>
    <property type="match status" value="1"/>
</dbReference>